<reference evidence="2 3" key="1">
    <citation type="submission" date="2020-04" db="EMBL/GenBank/DDBJ databases">
        <title>Arthrobacter sp. nov.</title>
        <authorList>
            <person name="Liu S."/>
        </authorList>
    </citation>
    <scope>NUCLEOTIDE SEQUENCE [LARGE SCALE GENOMIC DNA]</scope>
    <source>
        <strain evidence="2 3">E918</strain>
    </source>
</reference>
<evidence type="ECO:0000313" key="3">
    <source>
        <dbReference type="Proteomes" id="UP000544090"/>
    </source>
</evidence>
<sequence length="249" mass="27896">METPAPVVEATPRRIRVRLGDRLVADSSRALLLIQYGEHRLPTYYLPAGDVLAGALAEEAPGPRGERTWTVRAGGRQAAGAARAHPDPSGVFAPLAGHITFSWRQLEWYEEDERVFVHARDPYKRVDTLRSSRRVQVSAGGQVVADSIRPLLLFETHLPTRYYLPFEDVRTGLLEASDTVTACPYKGQARYWSLRAGDTFVRDAAWSYPDPVPENPKIRGLVCFFNERVDLDVDGVRLQRPITAWSVAE</sequence>
<gene>
    <name evidence="2" type="ORF">HGG74_18215</name>
</gene>
<dbReference type="InterPro" id="IPR007361">
    <property type="entry name" value="DUF427"/>
</dbReference>
<accession>A0A7X6K776</accession>
<evidence type="ECO:0000259" key="1">
    <source>
        <dbReference type="Pfam" id="PF04248"/>
    </source>
</evidence>
<dbReference type="RefSeq" id="WP_168488684.1">
    <property type="nucleotide sequence ID" value="NZ_JAAZSQ010000024.1"/>
</dbReference>
<feature type="domain" description="DUF427" evidence="1">
    <location>
        <begin position="15"/>
        <end position="103"/>
    </location>
</feature>
<protein>
    <submittedName>
        <fullName evidence="2">DUF427 domain-containing protein</fullName>
    </submittedName>
</protein>
<dbReference type="AlphaFoldDB" id="A0A7X6K776"/>
<name>A0A7X6K776_9MICC</name>
<dbReference type="InterPro" id="IPR038694">
    <property type="entry name" value="DUF427_sf"/>
</dbReference>
<organism evidence="2 3">
    <name type="scientific">Arthrobacter mobilis</name>
    <dbReference type="NCBI Taxonomy" id="2724944"/>
    <lineage>
        <taxon>Bacteria</taxon>
        <taxon>Bacillati</taxon>
        <taxon>Actinomycetota</taxon>
        <taxon>Actinomycetes</taxon>
        <taxon>Micrococcales</taxon>
        <taxon>Micrococcaceae</taxon>
        <taxon>Arthrobacter</taxon>
    </lineage>
</organism>
<dbReference type="Proteomes" id="UP000544090">
    <property type="component" value="Unassembled WGS sequence"/>
</dbReference>
<proteinExistence type="predicted"/>
<dbReference type="Gene3D" id="2.170.150.40">
    <property type="entry name" value="Domain of unknown function (DUF427)"/>
    <property type="match status" value="2"/>
</dbReference>
<dbReference type="Pfam" id="PF04248">
    <property type="entry name" value="NTP_transf_9"/>
    <property type="match status" value="2"/>
</dbReference>
<dbReference type="PANTHER" id="PTHR34310:SF9">
    <property type="entry name" value="BLR5716 PROTEIN"/>
    <property type="match status" value="1"/>
</dbReference>
<feature type="domain" description="DUF427" evidence="1">
    <location>
        <begin position="135"/>
        <end position="227"/>
    </location>
</feature>
<evidence type="ECO:0000313" key="2">
    <source>
        <dbReference type="EMBL" id="NKX56423.1"/>
    </source>
</evidence>
<dbReference type="PANTHER" id="PTHR34310">
    <property type="entry name" value="DUF427 DOMAIN PROTEIN (AFU_ORTHOLOGUE AFUA_3G02220)"/>
    <property type="match status" value="1"/>
</dbReference>
<comment type="caution">
    <text evidence="2">The sequence shown here is derived from an EMBL/GenBank/DDBJ whole genome shotgun (WGS) entry which is preliminary data.</text>
</comment>
<keyword evidence="3" id="KW-1185">Reference proteome</keyword>
<dbReference type="EMBL" id="JAAZSQ010000024">
    <property type="protein sequence ID" value="NKX56423.1"/>
    <property type="molecule type" value="Genomic_DNA"/>
</dbReference>